<keyword evidence="3" id="KW-1185">Reference proteome</keyword>
<reference evidence="2 3" key="1">
    <citation type="submission" date="2016-10" db="EMBL/GenBank/DDBJ databases">
        <authorList>
            <person name="de Groot N.N."/>
        </authorList>
    </citation>
    <scope>NUCLEOTIDE SEQUENCE [LARGE SCALE GENOMIC DNA]</scope>
    <source>
        <strain evidence="2 3">DSM 43019</strain>
    </source>
</reference>
<organism evidence="2 3">
    <name type="scientific">Actinoplanes philippinensis</name>
    <dbReference type="NCBI Taxonomy" id="35752"/>
    <lineage>
        <taxon>Bacteria</taxon>
        <taxon>Bacillati</taxon>
        <taxon>Actinomycetota</taxon>
        <taxon>Actinomycetes</taxon>
        <taxon>Micromonosporales</taxon>
        <taxon>Micromonosporaceae</taxon>
        <taxon>Actinoplanes</taxon>
    </lineage>
</organism>
<dbReference type="PANTHER" id="PTHR46825">
    <property type="entry name" value="D-ALANYL-D-ALANINE-CARBOXYPEPTIDASE/ENDOPEPTIDASE AMPH"/>
    <property type="match status" value="1"/>
</dbReference>
<dbReference type="STRING" id="35752.SAMN05421541_10744"/>
<feature type="domain" description="Beta-lactamase-related" evidence="1">
    <location>
        <begin position="78"/>
        <end position="401"/>
    </location>
</feature>
<accession>A0A1I2GPL2</accession>
<name>A0A1I2GPL2_9ACTN</name>
<evidence type="ECO:0000313" key="2">
    <source>
        <dbReference type="EMBL" id="SFF19163.1"/>
    </source>
</evidence>
<evidence type="ECO:0000313" key="3">
    <source>
        <dbReference type="Proteomes" id="UP000199645"/>
    </source>
</evidence>
<dbReference type="Pfam" id="PF00144">
    <property type="entry name" value="Beta-lactamase"/>
    <property type="match status" value="1"/>
</dbReference>
<dbReference type="Gene3D" id="3.40.710.10">
    <property type="entry name" value="DD-peptidase/beta-lactamase superfamily"/>
    <property type="match status" value="1"/>
</dbReference>
<sequence>MWPRAFPPDVFSQIVAVIQHRAANNGQMRSALLSILTAGALLTPQPPAEAGPAAGCTPTARPEGTAATIVGIAEAARRESGLSAVIVRVSAGGREIVTAAAGESTTGVPATTDMRFRTGAVGITYLTMLLLQQAGKGVVGLDDPVARWYPELPRAQDVTLRMLGSSTSGYPDYVTYQPFIDRLYADPFRHWTEPELIDLALERPLWYEPGTNWSYSHANFVILGRILARATGTPLAELIRRDILDPLGLHTTVAADTAEIPAPVLHGFTTERGRYEDSTYWNPSWTTAAGAILTSDICDLETSARAVGTGRLLSAADQRTLLDPGTVGLGGPTATCPATICVHHTEEHHYGLGVVVQDGWIKQTPSFAGYAAVQAYLPGRDIAIAVATTRGRTTDDVNTAGTVTDRIAAELTRS</sequence>
<dbReference type="InterPro" id="IPR001466">
    <property type="entry name" value="Beta-lactam-related"/>
</dbReference>
<gene>
    <name evidence="2" type="ORF">SAMN05421541_10744</name>
</gene>
<protein>
    <submittedName>
        <fullName evidence="2">CubicO group peptidase, beta-lactamase class C family</fullName>
    </submittedName>
</protein>
<dbReference type="InterPro" id="IPR050491">
    <property type="entry name" value="AmpC-like"/>
</dbReference>
<dbReference type="InterPro" id="IPR012338">
    <property type="entry name" value="Beta-lactam/transpept-like"/>
</dbReference>
<proteinExistence type="predicted"/>
<dbReference type="SUPFAM" id="SSF56601">
    <property type="entry name" value="beta-lactamase/transpeptidase-like"/>
    <property type="match status" value="1"/>
</dbReference>
<evidence type="ECO:0000259" key="1">
    <source>
        <dbReference type="Pfam" id="PF00144"/>
    </source>
</evidence>
<dbReference type="AlphaFoldDB" id="A0A1I2GPL2"/>
<dbReference type="Proteomes" id="UP000199645">
    <property type="component" value="Unassembled WGS sequence"/>
</dbReference>
<dbReference type="EMBL" id="FONV01000007">
    <property type="protein sequence ID" value="SFF19163.1"/>
    <property type="molecule type" value="Genomic_DNA"/>
</dbReference>
<dbReference type="PANTHER" id="PTHR46825:SF7">
    <property type="entry name" value="D-ALANYL-D-ALANINE CARBOXYPEPTIDASE"/>
    <property type="match status" value="1"/>
</dbReference>